<proteinExistence type="predicted"/>
<evidence type="ECO:0000256" key="1">
    <source>
        <dbReference type="SAM" id="MobiDB-lite"/>
    </source>
</evidence>
<name>A0A6S6U8E0_9BACT</name>
<accession>A0A6S6U8E0</accession>
<sequence length="55" mass="6326">MKYSQKKATPKKRQLPSKTNYPITKINSSHPSDVHQEHQNELVPNKPPKYVVPTS</sequence>
<dbReference type="AlphaFoldDB" id="A0A6S6U8E0"/>
<reference evidence="2" key="1">
    <citation type="submission" date="2020-01" db="EMBL/GenBank/DDBJ databases">
        <authorList>
            <person name="Meier V. D."/>
            <person name="Meier V D."/>
        </authorList>
    </citation>
    <scope>NUCLEOTIDE SEQUENCE</scope>
    <source>
        <strain evidence="2">HLG_WM_MAG_01</strain>
    </source>
</reference>
<organism evidence="2">
    <name type="scientific">uncultured Sulfurovum sp</name>
    <dbReference type="NCBI Taxonomy" id="269237"/>
    <lineage>
        <taxon>Bacteria</taxon>
        <taxon>Pseudomonadati</taxon>
        <taxon>Campylobacterota</taxon>
        <taxon>Epsilonproteobacteria</taxon>
        <taxon>Campylobacterales</taxon>
        <taxon>Sulfurovaceae</taxon>
        <taxon>Sulfurovum</taxon>
        <taxon>environmental samples</taxon>
    </lineage>
</organism>
<feature type="region of interest" description="Disordered" evidence="1">
    <location>
        <begin position="1"/>
        <end position="55"/>
    </location>
</feature>
<feature type="compositionally biased region" description="Basic residues" evidence="1">
    <location>
        <begin position="1"/>
        <end position="15"/>
    </location>
</feature>
<dbReference type="EMBL" id="CACVAS010000118">
    <property type="protein sequence ID" value="CAA6824338.1"/>
    <property type="molecule type" value="Genomic_DNA"/>
</dbReference>
<feature type="compositionally biased region" description="Polar residues" evidence="1">
    <location>
        <begin position="16"/>
        <end position="31"/>
    </location>
</feature>
<protein>
    <submittedName>
        <fullName evidence="2">Uncharacterized protein</fullName>
    </submittedName>
</protein>
<evidence type="ECO:0000313" key="2">
    <source>
        <dbReference type="EMBL" id="CAA6824338.1"/>
    </source>
</evidence>
<gene>
    <name evidence="2" type="ORF">HELGO_WM49376</name>
</gene>